<dbReference type="Proteomes" id="UP000194664">
    <property type="component" value="Unassembled WGS sequence"/>
</dbReference>
<dbReference type="PROSITE" id="PS51353">
    <property type="entry name" value="ARSC"/>
    <property type="match status" value="1"/>
</dbReference>
<comment type="similarity">
    <text evidence="1 2">Belongs to the ArsC family.</text>
</comment>
<dbReference type="InterPro" id="IPR036249">
    <property type="entry name" value="Thioredoxin-like_sf"/>
</dbReference>
<dbReference type="PANTHER" id="PTHR30041">
    <property type="entry name" value="ARSENATE REDUCTASE"/>
    <property type="match status" value="1"/>
</dbReference>
<dbReference type="Pfam" id="PF03960">
    <property type="entry name" value="ArsC"/>
    <property type="match status" value="1"/>
</dbReference>
<protein>
    <submittedName>
        <fullName evidence="3">Arsenate reductase</fullName>
    </submittedName>
</protein>
<evidence type="ECO:0000256" key="1">
    <source>
        <dbReference type="ARBA" id="ARBA00007198"/>
    </source>
</evidence>
<evidence type="ECO:0000313" key="4">
    <source>
        <dbReference type="Proteomes" id="UP000194664"/>
    </source>
</evidence>
<organism evidence="3 4">
    <name type="scientific">Marivivens niveibacter</name>
    <dbReference type="NCBI Taxonomy" id="1930667"/>
    <lineage>
        <taxon>Bacteria</taxon>
        <taxon>Pseudomonadati</taxon>
        <taxon>Pseudomonadota</taxon>
        <taxon>Alphaproteobacteria</taxon>
        <taxon>Rhodobacterales</taxon>
        <taxon>Paracoccaceae</taxon>
        <taxon>Marivivens group</taxon>
        <taxon>Marivivens</taxon>
    </lineage>
</organism>
<dbReference type="EMBL" id="MSPP01000003">
    <property type="protein sequence ID" value="OUD09274.1"/>
    <property type="molecule type" value="Genomic_DNA"/>
</dbReference>
<dbReference type="RefSeq" id="WP_086451744.1">
    <property type="nucleotide sequence ID" value="NZ_MSPP01000003.1"/>
</dbReference>
<comment type="caution">
    <text evidence="3">The sequence shown here is derived from an EMBL/GenBank/DDBJ whole genome shotgun (WGS) entry which is preliminary data.</text>
</comment>
<dbReference type="AlphaFoldDB" id="A0A251WYY4"/>
<proteinExistence type="inferred from homology"/>
<dbReference type="SUPFAM" id="SSF52833">
    <property type="entry name" value="Thioredoxin-like"/>
    <property type="match status" value="1"/>
</dbReference>
<dbReference type="Gene3D" id="3.40.30.10">
    <property type="entry name" value="Glutaredoxin"/>
    <property type="match status" value="1"/>
</dbReference>
<dbReference type="PANTHER" id="PTHR30041:SF8">
    <property type="entry name" value="PROTEIN YFFB"/>
    <property type="match status" value="1"/>
</dbReference>
<gene>
    <name evidence="3" type="ORF">BVC71_11295</name>
</gene>
<sequence>MKVYSLKTCDTCRKTIKELAGAGYEFDVVDIRADGLNDQDIADIVAVFGDKSVNKASSTWRNLSDVDKAKSPAELIAEHPTAMKRPVIIKDGQFYQGWTAATKSALLPG</sequence>
<keyword evidence="4" id="KW-1185">Reference proteome</keyword>
<evidence type="ECO:0000256" key="2">
    <source>
        <dbReference type="PROSITE-ProRule" id="PRU01282"/>
    </source>
</evidence>
<dbReference type="InterPro" id="IPR006660">
    <property type="entry name" value="Arsenate_reductase-like"/>
</dbReference>
<name>A0A251WYY4_9RHOB</name>
<dbReference type="OrthoDB" id="9803749at2"/>
<reference evidence="3 4" key="1">
    <citation type="submission" date="2016-12" db="EMBL/GenBank/DDBJ databases">
        <title>The draft genome sequence of HSLHS2.</title>
        <authorList>
            <person name="Hu D."/>
            <person name="Wang L."/>
            <person name="Shao Z."/>
        </authorList>
    </citation>
    <scope>NUCLEOTIDE SEQUENCE [LARGE SCALE GENOMIC DNA]</scope>
    <source>
        <strain evidence="3">MCCC 1A06712</strain>
    </source>
</reference>
<accession>A0A251WYY4</accession>
<evidence type="ECO:0000313" key="3">
    <source>
        <dbReference type="EMBL" id="OUD09274.1"/>
    </source>
</evidence>